<name>A0A918XB46_9ACTN</name>
<dbReference type="InterPro" id="IPR019931">
    <property type="entry name" value="LPXTG_anchor"/>
</dbReference>
<feature type="region of interest" description="Disordered" evidence="5">
    <location>
        <begin position="274"/>
        <end position="393"/>
    </location>
</feature>
<comment type="caution">
    <text evidence="9">The sequence shown here is derived from an EMBL/GenBank/DDBJ whole genome shotgun (WGS) entry which is preliminary data.</text>
</comment>
<feature type="region of interest" description="Disordered" evidence="5">
    <location>
        <begin position="411"/>
        <end position="430"/>
    </location>
</feature>
<keyword evidence="4" id="KW-0572">Peptidoglycan-anchor</keyword>
<dbReference type="Proteomes" id="UP000654947">
    <property type="component" value="Unassembled WGS sequence"/>
</dbReference>
<evidence type="ECO:0000256" key="3">
    <source>
        <dbReference type="ARBA" id="ARBA00022729"/>
    </source>
</evidence>
<feature type="region of interest" description="Disordered" evidence="5">
    <location>
        <begin position="1"/>
        <end position="33"/>
    </location>
</feature>
<evidence type="ECO:0000259" key="7">
    <source>
        <dbReference type="Pfam" id="PF00746"/>
    </source>
</evidence>
<evidence type="ECO:0000256" key="2">
    <source>
        <dbReference type="ARBA" id="ARBA00022525"/>
    </source>
</evidence>
<gene>
    <name evidence="9" type="ORF">GCM10007147_16200</name>
</gene>
<proteinExistence type="predicted"/>
<sequence>MEPPSVPTAPPLDDTPSASGLHPVIPTTPGSNNVNHFSLPRSAGRTALSATAAAALAFGLAAPASADTTETYEGAVRTQFTGNEQSGENVTMTGGTIGTNLFRLEQENGDTVTAYCIDFETNIVGGAWYLEDDWANYPGKGEFAEPGKVHWLLQNGYPSVSAEELAEASDANNGRTTEAEALAATQAAIWHFSNDEDLVRGNGNVTAIYDHLVESAEPLPQGEPEASLSVSPDSAAGQAGETVGEFTVSTSAEQVPVELTAPDGVELVDLESGESVETVADGSTVGFSVPEDTEPGEASFSLETSSTLGQGRLFKGEDPNVPTQTLITAEDSTVTASASAGVEWSEADEPEPEPEPEEPTEPEPEPEEPTDEPTDDKPAPEDEDEPELPVTGGALAGLVAAGVAALGAGGGALYLSRKRKADAGSEETDA</sequence>
<evidence type="ECO:0000256" key="5">
    <source>
        <dbReference type="SAM" id="MobiDB-lite"/>
    </source>
</evidence>
<keyword evidence="6" id="KW-1133">Transmembrane helix</keyword>
<evidence type="ECO:0000259" key="8">
    <source>
        <dbReference type="Pfam" id="PF08341"/>
    </source>
</evidence>
<dbReference type="NCBIfam" id="TIGR03934">
    <property type="entry name" value="TQXA_dom"/>
    <property type="match status" value="1"/>
</dbReference>
<reference evidence="9 10" key="1">
    <citation type="journal article" date="2014" name="Int. J. Syst. Evol. Microbiol.">
        <title>Complete genome sequence of Corynebacterium casei LMG S-19264T (=DSM 44701T), isolated from a smear-ripened cheese.</title>
        <authorList>
            <consortium name="US DOE Joint Genome Institute (JGI-PGF)"/>
            <person name="Walter F."/>
            <person name="Albersmeier A."/>
            <person name="Kalinowski J."/>
            <person name="Ruckert C."/>
        </authorList>
    </citation>
    <scope>NUCLEOTIDE SEQUENCE [LARGE SCALE GENOMIC DNA]</scope>
    <source>
        <strain evidence="9 10">KCTC 19473</strain>
    </source>
</reference>
<keyword evidence="10" id="KW-1185">Reference proteome</keyword>
<dbReference type="EMBL" id="BMXL01000006">
    <property type="protein sequence ID" value="GHD22193.1"/>
    <property type="molecule type" value="Genomic_DNA"/>
</dbReference>
<feature type="region of interest" description="Disordered" evidence="5">
    <location>
        <begin position="218"/>
        <end position="238"/>
    </location>
</feature>
<evidence type="ECO:0008006" key="11">
    <source>
        <dbReference type="Google" id="ProtNLM"/>
    </source>
</evidence>
<evidence type="ECO:0000256" key="1">
    <source>
        <dbReference type="ARBA" id="ARBA00022512"/>
    </source>
</evidence>
<feature type="transmembrane region" description="Helical" evidence="6">
    <location>
        <begin position="394"/>
        <end position="415"/>
    </location>
</feature>
<feature type="domain" description="Thioester" evidence="8">
    <location>
        <begin position="114"/>
        <end position="217"/>
    </location>
</feature>
<evidence type="ECO:0000256" key="4">
    <source>
        <dbReference type="ARBA" id="ARBA00023088"/>
    </source>
</evidence>
<keyword evidence="6" id="KW-0472">Membrane</keyword>
<dbReference type="InterPro" id="IPR023849">
    <property type="entry name" value="TQXA_dom"/>
</dbReference>
<feature type="compositionally biased region" description="Pro residues" evidence="5">
    <location>
        <begin position="1"/>
        <end position="10"/>
    </location>
</feature>
<dbReference type="Pfam" id="PF08341">
    <property type="entry name" value="TED"/>
    <property type="match status" value="1"/>
</dbReference>
<dbReference type="AlphaFoldDB" id="A0A918XB46"/>
<organism evidence="9 10">
    <name type="scientific">Nocardiopsis kunsanensis</name>
    <dbReference type="NCBI Taxonomy" id="141693"/>
    <lineage>
        <taxon>Bacteria</taxon>
        <taxon>Bacillati</taxon>
        <taxon>Actinomycetota</taxon>
        <taxon>Actinomycetes</taxon>
        <taxon>Streptosporangiales</taxon>
        <taxon>Nocardiopsidaceae</taxon>
        <taxon>Nocardiopsis</taxon>
    </lineage>
</organism>
<evidence type="ECO:0000313" key="9">
    <source>
        <dbReference type="EMBL" id="GHD22193.1"/>
    </source>
</evidence>
<accession>A0A918XB46</accession>
<dbReference type="InterPro" id="IPR013552">
    <property type="entry name" value="Thioester_dom"/>
</dbReference>
<feature type="compositionally biased region" description="Polar residues" evidence="5">
    <location>
        <begin position="321"/>
        <end position="338"/>
    </location>
</feature>
<evidence type="ECO:0000256" key="6">
    <source>
        <dbReference type="SAM" id="Phobius"/>
    </source>
</evidence>
<feature type="domain" description="Gram-positive cocci surface proteins LPxTG" evidence="7">
    <location>
        <begin position="385"/>
        <end position="421"/>
    </location>
</feature>
<keyword evidence="6" id="KW-0812">Transmembrane</keyword>
<dbReference type="Pfam" id="PF00746">
    <property type="entry name" value="Gram_pos_anchor"/>
    <property type="match status" value="1"/>
</dbReference>
<dbReference type="Gene3D" id="1.10.150.480">
    <property type="match status" value="1"/>
</dbReference>
<protein>
    <recommendedName>
        <fullName evidence="11">TQXA domain-containing protein</fullName>
    </recommendedName>
</protein>
<keyword evidence="3" id="KW-0732">Signal</keyword>
<keyword evidence="2" id="KW-0964">Secreted</keyword>
<keyword evidence="1" id="KW-0134">Cell wall</keyword>
<evidence type="ECO:0000313" key="10">
    <source>
        <dbReference type="Proteomes" id="UP000654947"/>
    </source>
</evidence>
<feature type="compositionally biased region" description="Acidic residues" evidence="5">
    <location>
        <begin position="345"/>
        <end position="374"/>
    </location>
</feature>